<comment type="caution">
    <text evidence="3">The sequence shown here is derived from an EMBL/GenBank/DDBJ whole genome shotgun (WGS) entry which is preliminary data.</text>
</comment>
<proteinExistence type="inferred from homology"/>
<dbReference type="Pfam" id="PF13561">
    <property type="entry name" value="adh_short_C2"/>
    <property type="match status" value="1"/>
</dbReference>
<name>A0A1Q9G6S5_9GAMM</name>
<dbReference type="PANTHER" id="PTHR43639">
    <property type="entry name" value="OXIDOREDUCTASE, SHORT-CHAIN DEHYDROGENASE/REDUCTASE FAMILY (AFU_ORTHOLOGUE AFUA_5G02870)"/>
    <property type="match status" value="1"/>
</dbReference>
<dbReference type="FunFam" id="3.40.50.720:FF:000084">
    <property type="entry name" value="Short-chain dehydrogenase reductase"/>
    <property type="match status" value="1"/>
</dbReference>
<dbReference type="InterPro" id="IPR020904">
    <property type="entry name" value="Sc_DH/Rdtase_CS"/>
</dbReference>
<accession>A0A1Q9G6S5</accession>
<reference evidence="3 4" key="1">
    <citation type="submission" date="2016-09" db="EMBL/GenBank/DDBJ databases">
        <title>Photobacterium proteolyticum sp. nov. a protease producing bacterium isolated from ocean sediments of Laizhou Bay.</title>
        <authorList>
            <person name="Li Y."/>
        </authorList>
    </citation>
    <scope>NUCLEOTIDE SEQUENCE [LARGE SCALE GENOMIC DNA]</scope>
    <source>
        <strain evidence="3 4">13-12</strain>
    </source>
</reference>
<dbReference type="InterPro" id="IPR002347">
    <property type="entry name" value="SDR_fam"/>
</dbReference>
<comment type="similarity">
    <text evidence="1">Belongs to the short-chain dehydrogenases/reductases (SDR) family.</text>
</comment>
<dbReference type="OrthoDB" id="9775864at2"/>
<dbReference type="EMBL" id="MJIL01000099">
    <property type="protein sequence ID" value="OLQ70020.1"/>
    <property type="molecule type" value="Genomic_DNA"/>
</dbReference>
<dbReference type="PRINTS" id="PR00080">
    <property type="entry name" value="SDRFAMILY"/>
</dbReference>
<sequence length="241" mass="25702">MTSKVVIVTGGAKGIGRGICEMLASQEVIVVAVDIDEDAGFELVAHNPMIRFRKADVTRESEVAAVVEEIQSQFGRLDGLVNNAAIATPYNTPVESLEMHDWDRIIAVNLTAPMLVTKLCLPLLKASKGAIVNISSTRAEQSEPNTEAYSASKGGLVSLSHALAVSLGPDVRVNCVSPGWIDTSNEKLRDIDHSQHLTGRAGHPADVASMVKYLLSTNAGFISGQNFTVDGGITKKMIYAE</sequence>
<dbReference type="Gene3D" id="3.40.50.720">
    <property type="entry name" value="NAD(P)-binding Rossmann-like Domain"/>
    <property type="match status" value="1"/>
</dbReference>
<dbReference type="InterPro" id="IPR036291">
    <property type="entry name" value="NAD(P)-bd_dom_sf"/>
</dbReference>
<keyword evidence="4" id="KW-1185">Reference proteome</keyword>
<dbReference type="STRING" id="1903952.BIT28_10795"/>
<evidence type="ECO:0000256" key="2">
    <source>
        <dbReference type="ARBA" id="ARBA00023002"/>
    </source>
</evidence>
<dbReference type="PRINTS" id="PR00081">
    <property type="entry name" value="GDHRDH"/>
</dbReference>
<dbReference type="PANTHER" id="PTHR43639:SF1">
    <property type="entry name" value="SHORT-CHAIN DEHYDROGENASE_REDUCTASE FAMILY PROTEIN"/>
    <property type="match status" value="1"/>
</dbReference>
<dbReference type="Proteomes" id="UP000186905">
    <property type="component" value="Unassembled WGS sequence"/>
</dbReference>
<dbReference type="SUPFAM" id="SSF51735">
    <property type="entry name" value="NAD(P)-binding Rossmann-fold domains"/>
    <property type="match status" value="1"/>
</dbReference>
<protein>
    <submittedName>
        <fullName evidence="3">Short-chain dehydrogenase</fullName>
    </submittedName>
</protein>
<evidence type="ECO:0000313" key="4">
    <source>
        <dbReference type="Proteomes" id="UP000186905"/>
    </source>
</evidence>
<gene>
    <name evidence="3" type="ORF">BIT28_10795</name>
</gene>
<dbReference type="PROSITE" id="PS00061">
    <property type="entry name" value="ADH_SHORT"/>
    <property type="match status" value="1"/>
</dbReference>
<dbReference type="GO" id="GO:0016491">
    <property type="term" value="F:oxidoreductase activity"/>
    <property type="evidence" value="ECO:0007669"/>
    <property type="project" value="UniProtKB-KW"/>
</dbReference>
<keyword evidence="2" id="KW-0560">Oxidoreductase</keyword>
<dbReference type="RefSeq" id="WP_089153728.1">
    <property type="nucleotide sequence ID" value="NZ_MJIL01000099.1"/>
</dbReference>
<dbReference type="AlphaFoldDB" id="A0A1Q9G6S5"/>
<evidence type="ECO:0000256" key="1">
    <source>
        <dbReference type="ARBA" id="ARBA00006484"/>
    </source>
</evidence>
<evidence type="ECO:0000313" key="3">
    <source>
        <dbReference type="EMBL" id="OLQ70020.1"/>
    </source>
</evidence>
<organism evidence="3 4">
    <name type="scientific">Photobacterium proteolyticum</name>
    <dbReference type="NCBI Taxonomy" id="1903952"/>
    <lineage>
        <taxon>Bacteria</taxon>
        <taxon>Pseudomonadati</taxon>
        <taxon>Pseudomonadota</taxon>
        <taxon>Gammaproteobacteria</taxon>
        <taxon>Vibrionales</taxon>
        <taxon>Vibrionaceae</taxon>
        <taxon>Photobacterium</taxon>
    </lineage>
</organism>